<dbReference type="PROSITE" id="PS50234">
    <property type="entry name" value="VWFA"/>
    <property type="match status" value="2"/>
</dbReference>
<evidence type="ECO:0000313" key="2">
    <source>
        <dbReference type="EMBL" id="KPP58501.1"/>
    </source>
</evidence>
<protein>
    <recommendedName>
        <fullName evidence="1">VWFA domain-containing protein</fullName>
    </recommendedName>
</protein>
<dbReference type="Proteomes" id="UP000034805">
    <property type="component" value="Unassembled WGS sequence"/>
</dbReference>
<dbReference type="PANTHER" id="PTHR24020">
    <property type="entry name" value="COLLAGEN ALPHA"/>
    <property type="match status" value="1"/>
</dbReference>
<dbReference type="Pfam" id="PF00092">
    <property type="entry name" value="VWA"/>
    <property type="match status" value="2"/>
</dbReference>
<dbReference type="SUPFAM" id="SSF53300">
    <property type="entry name" value="vWA-like"/>
    <property type="match status" value="2"/>
</dbReference>
<dbReference type="EMBL" id="JARO02013827">
    <property type="protein sequence ID" value="KPP58501.1"/>
    <property type="molecule type" value="Genomic_DNA"/>
</dbReference>
<organism evidence="2 3">
    <name type="scientific">Scleropages formosus</name>
    <name type="common">Asian bonytongue</name>
    <name type="synonym">Osteoglossum formosum</name>
    <dbReference type="NCBI Taxonomy" id="113540"/>
    <lineage>
        <taxon>Eukaryota</taxon>
        <taxon>Metazoa</taxon>
        <taxon>Chordata</taxon>
        <taxon>Craniata</taxon>
        <taxon>Vertebrata</taxon>
        <taxon>Euteleostomi</taxon>
        <taxon>Actinopterygii</taxon>
        <taxon>Neopterygii</taxon>
        <taxon>Teleostei</taxon>
        <taxon>Osteoglossocephala</taxon>
        <taxon>Osteoglossomorpha</taxon>
        <taxon>Osteoglossiformes</taxon>
        <taxon>Osteoglossidae</taxon>
        <taxon>Scleropages</taxon>
    </lineage>
</organism>
<dbReference type="AlphaFoldDB" id="A0A0P7UD99"/>
<evidence type="ECO:0000259" key="1">
    <source>
        <dbReference type="PROSITE" id="PS50234"/>
    </source>
</evidence>
<dbReference type="InterPro" id="IPR050525">
    <property type="entry name" value="ECM_Assembly_Org"/>
</dbReference>
<gene>
    <name evidence="2" type="ORF">Z043_123664</name>
</gene>
<dbReference type="PRINTS" id="PR00453">
    <property type="entry name" value="VWFADOMAIN"/>
</dbReference>
<comment type="caution">
    <text evidence="2">The sequence shown here is derived from an EMBL/GenBank/DDBJ whole genome shotgun (WGS) entry which is preliminary data.</text>
</comment>
<dbReference type="InterPro" id="IPR036465">
    <property type="entry name" value="vWFA_dom_sf"/>
</dbReference>
<dbReference type="SMART" id="SM00327">
    <property type="entry name" value="VWA"/>
    <property type="match status" value="1"/>
</dbReference>
<evidence type="ECO:0000313" key="3">
    <source>
        <dbReference type="Proteomes" id="UP000034805"/>
    </source>
</evidence>
<name>A0A0P7UD99_SCLFO</name>
<accession>A0A0P7UD99</accession>
<feature type="domain" description="VWFA" evidence="1">
    <location>
        <begin position="2"/>
        <end position="135"/>
    </location>
</feature>
<dbReference type="Gene3D" id="3.40.50.410">
    <property type="entry name" value="von Willebrand factor, type A domain"/>
    <property type="match status" value="2"/>
</dbReference>
<dbReference type="PANTHER" id="PTHR24020:SF86">
    <property type="entry name" value="COLLAGEN, TYPE VI, ALPHA 4"/>
    <property type="match status" value="1"/>
</dbReference>
<feature type="domain" description="VWFA" evidence="1">
    <location>
        <begin position="170"/>
        <end position="276"/>
    </location>
</feature>
<sequence>MDLVFLVDCSKNITPQKFRKVQSLLYDFVDSFHVDQDQVRIGLIQYCSDIQVDLTLDTCSNVTQIKLAIENMQQQDGSTETKLALDFLLTFGFTKAAGSRAHAGVPQAGVLITKNQYNIENDEDMIKHGVKIIQIQPTSREHMNIAEISSAFCSLAQDSKQNTYQGTLADIVFLVDGSYSISPQEFTWIKNFLFVVVGRFYISKIQFGLVLYAERPKIQFLLEHYSEKTGIQTHIWKLKRINGTKTMTGRGLGKLLKQQFIETAGSRISEGVPQIG</sequence>
<reference evidence="2 3" key="1">
    <citation type="submission" date="2015-08" db="EMBL/GenBank/DDBJ databases">
        <title>The genome of the Asian arowana (Scleropages formosus).</title>
        <authorList>
            <person name="Tan M.H."/>
            <person name="Gan H.M."/>
            <person name="Croft L.J."/>
            <person name="Austin C.M."/>
        </authorList>
    </citation>
    <scope>NUCLEOTIDE SEQUENCE [LARGE SCALE GENOMIC DNA]</scope>
    <source>
        <strain evidence="2">Aro1</strain>
    </source>
</reference>
<feature type="non-terminal residue" evidence="2">
    <location>
        <position position="276"/>
    </location>
</feature>
<dbReference type="InterPro" id="IPR002035">
    <property type="entry name" value="VWF_A"/>
</dbReference>
<proteinExistence type="predicted"/>